<reference evidence="1" key="1">
    <citation type="journal article" date="2021" name="Proc. Natl. Acad. Sci. U.S.A.">
        <title>A Catalog of Tens of Thousands of Viruses from Human Metagenomes Reveals Hidden Associations with Chronic Diseases.</title>
        <authorList>
            <person name="Tisza M.J."/>
            <person name="Buck C.B."/>
        </authorList>
    </citation>
    <scope>NUCLEOTIDE SEQUENCE</scope>
    <source>
        <strain evidence="1">CtNDZ29</strain>
    </source>
</reference>
<organism evidence="1">
    <name type="scientific">Myoviridae sp. ctNDZ29</name>
    <dbReference type="NCBI Taxonomy" id="2826643"/>
    <lineage>
        <taxon>Viruses</taxon>
        <taxon>Duplodnaviria</taxon>
        <taxon>Heunggongvirae</taxon>
        <taxon>Uroviricota</taxon>
        <taxon>Caudoviricetes</taxon>
    </lineage>
</organism>
<name>A0A8S5MYA9_9CAUD</name>
<protein>
    <submittedName>
        <fullName evidence="1">Uncharacterized protein</fullName>
    </submittedName>
</protein>
<accession>A0A8S5MYA9</accession>
<sequence length="99" mass="10810">MYRGTTPTFTFTLPIECETISKLSVAFKQGGELLFERGLPDVTMSGKVLSCTLTEAETLQLRGDTELQIQLRVGVGSARMASQVFRVPVSQILKDGVLT</sequence>
<evidence type="ECO:0000313" key="1">
    <source>
        <dbReference type="EMBL" id="DAD87389.1"/>
    </source>
</evidence>
<proteinExistence type="predicted"/>
<dbReference type="EMBL" id="BK015020">
    <property type="protein sequence ID" value="DAD87389.1"/>
    <property type="molecule type" value="Genomic_DNA"/>
</dbReference>